<evidence type="ECO:0000256" key="3">
    <source>
        <dbReference type="ARBA" id="ARBA00022670"/>
    </source>
</evidence>
<dbReference type="Proteomes" id="UP000823842">
    <property type="component" value="Unassembled WGS sequence"/>
</dbReference>
<reference evidence="9" key="2">
    <citation type="submission" date="2021-04" db="EMBL/GenBank/DDBJ databases">
        <authorList>
            <person name="Gilroy R."/>
        </authorList>
    </citation>
    <scope>NUCLEOTIDE SEQUENCE</scope>
    <source>
        <strain evidence="9">ChiSjej1B19-5720</strain>
    </source>
</reference>
<keyword evidence="3" id="KW-0645">Protease</keyword>
<keyword evidence="6" id="KW-0482">Metalloprotease</keyword>
<organism evidence="9 10">
    <name type="scientific">Candidatus Blautia faecavium</name>
    <dbReference type="NCBI Taxonomy" id="2838487"/>
    <lineage>
        <taxon>Bacteria</taxon>
        <taxon>Bacillati</taxon>
        <taxon>Bacillota</taxon>
        <taxon>Clostridia</taxon>
        <taxon>Lachnospirales</taxon>
        <taxon>Lachnospiraceae</taxon>
        <taxon>Blautia</taxon>
    </lineage>
</organism>
<feature type="domain" description="Peptidase M14" evidence="8">
    <location>
        <begin position="5"/>
        <end position="304"/>
    </location>
</feature>
<name>A0A9D2LS52_9FIRM</name>
<reference evidence="9" key="1">
    <citation type="journal article" date="2021" name="PeerJ">
        <title>Extensive microbial diversity within the chicken gut microbiome revealed by metagenomics and culture.</title>
        <authorList>
            <person name="Gilroy R."/>
            <person name="Ravi A."/>
            <person name="Getino M."/>
            <person name="Pursley I."/>
            <person name="Horton D.L."/>
            <person name="Alikhan N.F."/>
            <person name="Baker D."/>
            <person name="Gharbi K."/>
            <person name="Hall N."/>
            <person name="Watson M."/>
            <person name="Adriaenssens E.M."/>
            <person name="Foster-Nyarko E."/>
            <person name="Jarju S."/>
            <person name="Secka A."/>
            <person name="Antonio M."/>
            <person name="Oren A."/>
            <person name="Chaudhuri R.R."/>
            <person name="La Ragione R."/>
            <person name="Hildebrand F."/>
            <person name="Pallen M.J."/>
        </authorList>
    </citation>
    <scope>NUCLEOTIDE SEQUENCE</scope>
    <source>
        <strain evidence="9">ChiSjej1B19-5720</strain>
    </source>
</reference>
<evidence type="ECO:0000256" key="6">
    <source>
        <dbReference type="ARBA" id="ARBA00023049"/>
    </source>
</evidence>
<dbReference type="Pfam" id="PF00246">
    <property type="entry name" value="Peptidase_M14"/>
    <property type="match status" value="1"/>
</dbReference>
<sequence>MEKKFIHTYQGMKQYLIDMEKLYKSRICLHTLGITADKREIIEASLGYRNASRHILIHAAVHGREYGNTALVLALIEDYLQDSFQKNHLSLIKDVCFHLIPMVNPDGVVISQQGPKGIQNLQLRKRLLLCRKRDQKYEKSFSDEQTYFRKWKANARGVDINRNFNSGWKKYIGSPWPSFAGYKGKSPESEKETQALLKAARRWSPCCCISFHSCGNLIYWNYGCKGKLLVEDKKLAQCIGKITGYDLHSTINARTQRAGCSDYFMEKLRIPSVTIETGSTECPLPIREYSRIYRQFLMLLPALTFLYGK</sequence>
<evidence type="ECO:0000256" key="5">
    <source>
        <dbReference type="ARBA" id="ARBA00022833"/>
    </source>
</evidence>
<comment type="caution">
    <text evidence="9">The sequence shown here is derived from an EMBL/GenBank/DDBJ whole genome shotgun (WGS) entry which is preliminary data.</text>
</comment>
<comment type="similarity">
    <text evidence="2 7">Belongs to the peptidase M14 family.</text>
</comment>
<dbReference type="AlphaFoldDB" id="A0A9D2LS52"/>
<evidence type="ECO:0000313" key="10">
    <source>
        <dbReference type="Proteomes" id="UP000823842"/>
    </source>
</evidence>
<dbReference type="EMBL" id="DWYZ01000066">
    <property type="protein sequence ID" value="HJB27708.1"/>
    <property type="molecule type" value="Genomic_DNA"/>
</dbReference>
<dbReference type="Gene3D" id="3.40.630.10">
    <property type="entry name" value="Zn peptidases"/>
    <property type="match status" value="1"/>
</dbReference>
<gene>
    <name evidence="9" type="ORF">IAA06_02815</name>
</gene>
<feature type="active site" description="Proton donor/acceptor" evidence="7">
    <location>
        <position position="276"/>
    </location>
</feature>
<dbReference type="GO" id="GO:0006508">
    <property type="term" value="P:proteolysis"/>
    <property type="evidence" value="ECO:0007669"/>
    <property type="project" value="UniProtKB-KW"/>
</dbReference>
<dbReference type="PROSITE" id="PS52035">
    <property type="entry name" value="PEPTIDASE_M14"/>
    <property type="match status" value="1"/>
</dbReference>
<proteinExistence type="inferred from homology"/>
<evidence type="ECO:0000259" key="8">
    <source>
        <dbReference type="PROSITE" id="PS52035"/>
    </source>
</evidence>
<dbReference type="GO" id="GO:0004181">
    <property type="term" value="F:metallocarboxypeptidase activity"/>
    <property type="evidence" value="ECO:0007669"/>
    <property type="project" value="InterPro"/>
</dbReference>
<protein>
    <submittedName>
        <fullName evidence="9">Peptidase M14</fullName>
    </submittedName>
</protein>
<evidence type="ECO:0000313" key="9">
    <source>
        <dbReference type="EMBL" id="HJB27708.1"/>
    </source>
</evidence>
<evidence type="ECO:0000256" key="7">
    <source>
        <dbReference type="PROSITE-ProRule" id="PRU01379"/>
    </source>
</evidence>
<dbReference type="SUPFAM" id="SSF53187">
    <property type="entry name" value="Zn-dependent exopeptidases"/>
    <property type="match status" value="1"/>
</dbReference>
<evidence type="ECO:0000256" key="2">
    <source>
        <dbReference type="ARBA" id="ARBA00005988"/>
    </source>
</evidence>
<dbReference type="PANTHER" id="PTHR11705:SF143">
    <property type="entry name" value="SLL0236 PROTEIN"/>
    <property type="match status" value="1"/>
</dbReference>
<keyword evidence="4" id="KW-0378">Hydrolase</keyword>
<dbReference type="PANTHER" id="PTHR11705">
    <property type="entry name" value="PROTEASE FAMILY M14 CARBOXYPEPTIDASE A,B"/>
    <property type="match status" value="1"/>
</dbReference>
<dbReference type="InterPro" id="IPR000834">
    <property type="entry name" value="Peptidase_M14"/>
</dbReference>
<dbReference type="SMART" id="SM00631">
    <property type="entry name" value="Zn_pept"/>
    <property type="match status" value="1"/>
</dbReference>
<dbReference type="GO" id="GO:0005615">
    <property type="term" value="C:extracellular space"/>
    <property type="evidence" value="ECO:0007669"/>
    <property type="project" value="TreeGrafter"/>
</dbReference>
<evidence type="ECO:0000256" key="1">
    <source>
        <dbReference type="ARBA" id="ARBA00001947"/>
    </source>
</evidence>
<comment type="cofactor">
    <cofactor evidence="1">
        <name>Zn(2+)</name>
        <dbReference type="ChEBI" id="CHEBI:29105"/>
    </cofactor>
</comment>
<dbReference type="GO" id="GO:0008270">
    <property type="term" value="F:zinc ion binding"/>
    <property type="evidence" value="ECO:0007669"/>
    <property type="project" value="InterPro"/>
</dbReference>
<evidence type="ECO:0000256" key="4">
    <source>
        <dbReference type="ARBA" id="ARBA00022801"/>
    </source>
</evidence>
<accession>A0A9D2LS52</accession>
<keyword evidence="5" id="KW-0862">Zinc</keyword>